<dbReference type="InterPro" id="IPR000748">
    <property type="entry name" value="PsdUridine_synth_RsuA/RluB/E/F"/>
</dbReference>
<dbReference type="PANTHER" id="PTHR47683:SF2">
    <property type="entry name" value="RNA-BINDING S4 DOMAIN-CONTAINING PROTEIN"/>
    <property type="match status" value="1"/>
</dbReference>
<protein>
    <recommendedName>
        <fullName evidence="4">Pseudouridine synthase</fullName>
        <ecNumber evidence="4">5.4.99.-</ecNumber>
    </recommendedName>
</protein>
<dbReference type="PROSITE" id="PS01149">
    <property type="entry name" value="PSI_RSU"/>
    <property type="match status" value="1"/>
</dbReference>
<evidence type="ECO:0000256" key="4">
    <source>
        <dbReference type="RuleBase" id="RU003887"/>
    </source>
</evidence>
<dbReference type="FunFam" id="3.30.70.1560:FF:000001">
    <property type="entry name" value="Pseudouridine synthase"/>
    <property type="match status" value="1"/>
</dbReference>
<dbReference type="OrthoDB" id="9807213at2"/>
<feature type="domain" description="Pseudouridine synthase RsuA/RluA-like" evidence="5">
    <location>
        <begin position="60"/>
        <end position="193"/>
    </location>
</feature>
<evidence type="ECO:0000256" key="1">
    <source>
        <dbReference type="ARBA" id="ARBA00008348"/>
    </source>
</evidence>
<comment type="caution">
    <text evidence="6">The sequence shown here is derived from an EMBL/GenBank/DDBJ whole genome shotgun (WGS) entry which is preliminary data.</text>
</comment>
<dbReference type="Gene3D" id="3.30.70.580">
    <property type="entry name" value="Pseudouridine synthase I, catalytic domain, N-terminal subdomain"/>
    <property type="match status" value="1"/>
</dbReference>
<dbReference type="GO" id="GO:0003723">
    <property type="term" value="F:RNA binding"/>
    <property type="evidence" value="ECO:0007669"/>
    <property type="project" value="InterPro"/>
</dbReference>
<dbReference type="EMBL" id="VTFT01000001">
    <property type="protein sequence ID" value="TYT26121.1"/>
    <property type="molecule type" value="Genomic_DNA"/>
</dbReference>
<evidence type="ECO:0000313" key="7">
    <source>
        <dbReference type="Proteomes" id="UP000324973"/>
    </source>
</evidence>
<gene>
    <name evidence="6" type="ORF">FZO89_07525</name>
</gene>
<keyword evidence="7" id="KW-1185">Reference proteome</keyword>
<keyword evidence="2" id="KW-0698">rRNA processing</keyword>
<dbReference type="GO" id="GO:0000455">
    <property type="term" value="P:enzyme-directed rRNA pseudouridine synthesis"/>
    <property type="evidence" value="ECO:0007669"/>
    <property type="project" value="UniProtKB-ARBA"/>
</dbReference>
<dbReference type="InterPro" id="IPR036986">
    <property type="entry name" value="S4_RNA-bd_sf"/>
</dbReference>
<dbReference type="InterPro" id="IPR050343">
    <property type="entry name" value="RsuA_PseudoU_synthase"/>
</dbReference>
<dbReference type="InterPro" id="IPR042092">
    <property type="entry name" value="PsdUridine_s_RsuA/RluB/E/F_cat"/>
</dbReference>
<dbReference type="EC" id="5.4.99.-" evidence="4"/>
<evidence type="ECO:0000256" key="2">
    <source>
        <dbReference type="ARBA" id="ARBA00022552"/>
    </source>
</evidence>
<organism evidence="6 7">
    <name type="scientific">Luteimonas viscosa</name>
    <dbReference type="NCBI Taxonomy" id="1132694"/>
    <lineage>
        <taxon>Bacteria</taxon>
        <taxon>Pseudomonadati</taxon>
        <taxon>Pseudomonadota</taxon>
        <taxon>Gammaproteobacteria</taxon>
        <taxon>Lysobacterales</taxon>
        <taxon>Lysobacteraceae</taxon>
        <taxon>Luteimonas</taxon>
    </lineage>
</organism>
<evidence type="ECO:0000259" key="5">
    <source>
        <dbReference type="Pfam" id="PF00849"/>
    </source>
</evidence>
<dbReference type="AlphaFoldDB" id="A0A5D4XQV5"/>
<reference evidence="6 7" key="1">
    <citation type="submission" date="2019-08" db="EMBL/GenBank/DDBJ databases">
        <title>Luteimonas viscosus sp. nov., isolated from soil of a sunflower field.</title>
        <authorList>
            <person name="Jianli Z."/>
            <person name="Ying Z."/>
        </authorList>
    </citation>
    <scope>NUCLEOTIDE SEQUENCE [LARGE SCALE GENOMIC DNA]</scope>
    <source>
        <strain evidence="6 7">XBU10</strain>
    </source>
</reference>
<dbReference type="SUPFAM" id="SSF55120">
    <property type="entry name" value="Pseudouridine synthase"/>
    <property type="match status" value="1"/>
</dbReference>
<sequence length="236" mass="25856">MKLLRHIANLGYGSRRQVQGMFGEGRITDADGAVLYADDRIAHESVRIDGEPLDPAPGLVLMLHKPVGHTCSTKDAGRLVYDLLPPRFRLRDPALSTVGRLDRDTSGLLLLTDDGQLLHRIISPRANLPKTYLATLAQPLRGHEAAVFAGGSLMLESEKTPLKPALLEAIDDTRARLTITEGRYHQVRRMFAAVGNHVQALHRERIGGLALDGLPEGQWRALDASDIERLFAGRGA</sequence>
<dbReference type="NCBIfam" id="TIGR00093">
    <property type="entry name" value="pseudouridine synthase"/>
    <property type="match status" value="1"/>
</dbReference>
<dbReference type="GO" id="GO:0120159">
    <property type="term" value="F:rRNA pseudouridine synthase activity"/>
    <property type="evidence" value="ECO:0007669"/>
    <property type="project" value="UniProtKB-ARBA"/>
</dbReference>
<dbReference type="GO" id="GO:0005829">
    <property type="term" value="C:cytosol"/>
    <property type="evidence" value="ECO:0007669"/>
    <property type="project" value="UniProtKB-ARBA"/>
</dbReference>
<dbReference type="Pfam" id="PF00849">
    <property type="entry name" value="PseudoU_synth_2"/>
    <property type="match status" value="1"/>
</dbReference>
<dbReference type="RefSeq" id="WP_149102671.1">
    <property type="nucleotide sequence ID" value="NZ_VTFT01000001.1"/>
</dbReference>
<evidence type="ECO:0000313" key="6">
    <source>
        <dbReference type="EMBL" id="TYT26121.1"/>
    </source>
</evidence>
<accession>A0A5D4XQV5</accession>
<dbReference type="InterPro" id="IPR020103">
    <property type="entry name" value="PsdUridine_synth_cat_dom_sf"/>
</dbReference>
<dbReference type="Gene3D" id="3.30.70.1560">
    <property type="entry name" value="Alpha-L RNA-binding motif"/>
    <property type="match status" value="1"/>
</dbReference>
<name>A0A5D4XQV5_9GAMM</name>
<dbReference type="InterPro" id="IPR006145">
    <property type="entry name" value="PsdUridine_synth_RsuA/RluA"/>
</dbReference>
<dbReference type="InterPro" id="IPR018496">
    <property type="entry name" value="PsdUridine_synth_RsuA/RluB_CS"/>
</dbReference>
<dbReference type="InterPro" id="IPR020094">
    <property type="entry name" value="TruA/RsuA/RluB/E/F_N"/>
</dbReference>
<keyword evidence="3 4" id="KW-0413">Isomerase</keyword>
<dbReference type="CDD" id="cd02553">
    <property type="entry name" value="PseudoU_synth_RsuA"/>
    <property type="match status" value="1"/>
</dbReference>
<proteinExistence type="inferred from homology"/>
<comment type="similarity">
    <text evidence="1 4">Belongs to the pseudouridine synthase RsuA family.</text>
</comment>
<dbReference type="Gene3D" id="3.10.290.10">
    <property type="entry name" value="RNA-binding S4 domain"/>
    <property type="match status" value="1"/>
</dbReference>
<dbReference type="Proteomes" id="UP000324973">
    <property type="component" value="Unassembled WGS sequence"/>
</dbReference>
<dbReference type="PANTHER" id="PTHR47683">
    <property type="entry name" value="PSEUDOURIDINE SYNTHASE FAMILY PROTEIN-RELATED"/>
    <property type="match status" value="1"/>
</dbReference>
<evidence type="ECO:0000256" key="3">
    <source>
        <dbReference type="ARBA" id="ARBA00023235"/>
    </source>
</evidence>